<accession>A0A6B0TQL3</accession>
<reference evidence="1" key="1">
    <citation type="submission" date="2019-12" db="EMBL/GenBank/DDBJ databases">
        <title>An insight into the sialome of adult female Ixodes ricinus ticks feeding for 6 days.</title>
        <authorList>
            <person name="Perner J."/>
            <person name="Ribeiro J.M.C."/>
        </authorList>
    </citation>
    <scope>NUCLEOTIDE SEQUENCE</scope>
    <source>
        <strain evidence="1">Semi-engorged</strain>
        <tissue evidence="1">Salivary glands</tissue>
    </source>
</reference>
<sequence length="66" mass="7524">MQLKWGRGGGNLNCSVICTLALLPPLLHLQLCFHGKLLYLLSYLSGEHAKFNSQMILPRGPRFFFY</sequence>
<evidence type="ECO:0000313" key="1">
    <source>
        <dbReference type="EMBL" id="MXU82149.1"/>
    </source>
</evidence>
<organism evidence="1">
    <name type="scientific">Ixodes ricinus</name>
    <name type="common">Common tick</name>
    <name type="synonym">Acarus ricinus</name>
    <dbReference type="NCBI Taxonomy" id="34613"/>
    <lineage>
        <taxon>Eukaryota</taxon>
        <taxon>Metazoa</taxon>
        <taxon>Ecdysozoa</taxon>
        <taxon>Arthropoda</taxon>
        <taxon>Chelicerata</taxon>
        <taxon>Arachnida</taxon>
        <taxon>Acari</taxon>
        <taxon>Parasitiformes</taxon>
        <taxon>Ixodida</taxon>
        <taxon>Ixodoidea</taxon>
        <taxon>Ixodidae</taxon>
        <taxon>Ixodinae</taxon>
        <taxon>Ixodes</taxon>
    </lineage>
</organism>
<dbReference type="AlphaFoldDB" id="A0A6B0TQL3"/>
<dbReference type="EMBL" id="GIFC01000066">
    <property type="protein sequence ID" value="MXU82149.1"/>
    <property type="molecule type" value="Transcribed_RNA"/>
</dbReference>
<name>A0A6B0TQL3_IXORI</name>
<proteinExistence type="predicted"/>
<protein>
    <submittedName>
        <fullName evidence="1">Putative secreted protein</fullName>
    </submittedName>
</protein>